<accession>A0A225UXG2</accession>
<gene>
    <name evidence="1" type="ORF">PHMEG_00031705</name>
</gene>
<comment type="caution">
    <text evidence="1">The sequence shown here is derived from an EMBL/GenBank/DDBJ whole genome shotgun (WGS) entry which is preliminary data.</text>
</comment>
<evidence type="ECO:0000313" key="1">
    <source>
        <dbReference type="EMBL" id="OWY97704.1"/>
    </source>
</evidence>
<organism evidence="1 2">
    <name type="scientific">Phytophthora megakarya</name>
    <dbReference type="NCBI Taxonomy" id="4795"/>
    <lineage>
        <taxon>Eukaryota</taxon>
        <taxon>Sar</taxon>
        <taxon>Stramenopiles</taxon>
        <taxon>Oomycota</taxon>
        <taxon>Peronosporomycetes</taxon>
        <taxon>Peronosporales</taxon>
        <taxon>Peronosporaceae</taxon>
        <taxon>Phytophthora</taxon>
    </lineage>
</organism>
<name>A0A225UXG2_9STRA</name>
<dbReference type="Proteomes" id="UP000198211">
    <property type="component" value="Unassembled WGS sequence"/>
</dbReference>
<proteinExistence type="predicted"/>
<dbReference type="AlphaFoldDB" id="A0A225UXG2"/>
<protein>
    <submittedName>
        <fullName evidence="1">Uncharacterized protein</fullName>
    </submittedName>
</protein>
<dbReference type="EMBL" id="NBNE01010154">
    <property type="protein sequence ID" value="OWY97704.1"/>
    <property type="molecule type" value="Genomic_DNA"/>
</dbReference>
<reference evidence="2" key="1">
    <citation type="submission" date="2017-03" db="EMBL/GenBank/DDBJ databases">
        <title>Phytopthora megakarya and P. palmivora, two closely related causual agents of cacao black pod achieved similar genome size and gene model numbers by different mechanisms.</title>
        <authorList>
            <person name="Ali S."/>
            <person name="Shao J."/>
            <person name="Larry D.J."/>
            <person name="Kronmiller B."/>
            <person name="Shen D."/>
            <person name="Strem M.D."/>
            <person name="Melnick R.L."/>
            <person name="Guiltinan M.J."/>
            <person name="Tyler B.M."/>
            <person name="Meinhardt L.W."/>
            <person name="Bailey B.A."/>
        </authorList>
    </citation>
    <scope>NUCLEOTIDE SEQUENCE [LARGE SCALE GENOMIC DNA]</scope>
    <source>
        <strain evidence="2">zdho120</strain>
    </source>
</reference>
<keyword evidence="2" id="KW-1185">Reference proteome</keyword>
<evidence type="ECO:0000313" key="2">
    <source>
        <dbReference type="Proteomes" id="UP000198211"/>
    </source>
</evidence>
<dbReference type="OrthoDB" id="142578at2759"/>
<sequence>MKAFKTLVLQMYVEKIPFANCAKTVWVKCANKDKQELGGLKHPSFLLFKAIQAKTVAKRAENDELRHGFGVTMWKPEIRALQEQNDCQIYGNRCA</sequence>